<keyword evidence="3 5" id="KW-0697">Rotamase</keyword>
<evidence type="ECO:0000256" key="6">
    <source>
        <dbReference type="SAM" id="MobiDB-lite"/>
    </source>
</evidence>
<dbReference type="InterPro" id="IPR046357">
    <property type="entry name" value="PPIase_dom_sf"/>
</dbReference>
<dbReference type="PANTHER" id="PTHR43811:SF48">
    <property type="entry name" value="PEPTIDYL-PROLYL CIS-TRANS ISOMERASE FKBP43"/>
    <property type="match status" value="1"/>
</dbReference>
<organism evidence="8">
    <name type="scientific">Sesamum radiatum</name>
    <name type="common">Black benniseed</name>
    <dbReference type="NCBI Taxonomy" id="300843"/>
    <lineage>
        <taxon>Eukaryota</taxon>
        <taxon>Viridiplantae</taxon>
        <taxon>Streptophyta</taxon>
        <taxon>Embryophyta</taxon>
        <taxon>Tracheophyta</taxon>
        <taxon>Spermatophyta</taxon>
        <taxon>Magnoliopsida</taxon>
        <taxon>eudicotyledons</taxon>
        <taxon>Gunneridae</taxon>
        <taxon>Pentapetalae</taxon>
        <taxon>asterids</taxon>
        <taxon>lamiids</taxon>
        <taxon>Lamiales</taxon>
        <taxon>Pedaliaceae</taxon>
        <taxon>Sesamum</taxon>
    </lineage>
</organism>
<dbReference type="Pfam" id="PF00254">
    <property type="entry name" value="FKBP_C"/>
    <property type="match status" value="1"/>
</dbReference>
<reference evidence="8" key="1">
    <citation type="submission" date="2020-06" db="EMBL/GenBank/DDBJ databases">
        <authorList>
            <person name="Li T."/>
            <person name="Hu X."/>
            <person name="Zhang T."/>
            <person name="Song X."/>
            <person name="Zhang H."/>
            <person name="Dai N."/>
            <person name="Sheng W."/>
            <person name="Hou X."/>
            <person name="Wei L."/>
        </authorList>
    </citation>
    <scope>NUCLEOTIDE SEQUENCE</scope>
    <source>
        <strain evidence="8">G02</strain>
        <tissue evidence="8">Leaf</tissue>
    </source>
</reference>
<evidence type="ECO:0000259" key="7">
    <source>
        <dbReference type="PROSITE" id="PS50059"/>
    </source>
</evidence>
<evidence type="ECO:0000313" key="8">
    <source>
        <dbReference type="EMBL" id="KAL0386212.1"/>
    </source>
</evidence>
<accession>A0AAW2S280</accession>
<dbReference type="GO" id="GO:0003755">
    <property type="term" value="F:peptidyl-prolyl cis-trans isomerase activity"/>
    <property type="evidence" value="ECO:0007669"/>
    <property type="project" value="UniProtKB-KW"/>
</dbReference>
<gene>
    <name evidence="8" type="ORF">Sradi_3015500</name>
</gene>
<dbReference type="EMBL" id="JACGWJ010000012">
    <property type="protein sequence ID" value="KAL0386212.1"/>
    <property type="molecule type" value="Genomic_DNA"/>
</dbReference>
<name>A0AAW2S280_SESRA</name>
<feature type="region of interest" description="Disordered" evidence="6">
    <location>
        <begin position="104"/>
        <end position="126"/>
    </location>
</feature>
<evidence type="ECO:0000256" key="4">
    <source>
        <dbReference type="ARBA" id="ARBA00023235"/>
    </source>
</evidence>
<evidence type="ECO:0000256" key="5">
    <source>
        <dbReference type="PROSITE-ProRule" id="PRU00277"/>
    </source>
</evidence>
<dbReference type="Gene3D" id="3.10.50.40">
    <property type="match status" value="1"/>
</dbReference>
<dbReference type="Gene3D" id="2.60.120.340">
    <property type="entry name" value="Nucleoplasmin core domain"/>
    <property type="match status" value="1"/>
</dbReference>
<evidence type="ECO:0000256" key="2">
    <source>
        <dbReference type="ARBA" id="ARBA00013194"/>
    </source>
</evidence>
<feature type="compositionally biased region" description="Polar residues" evidence="6">
    <location>
        <begin position="185"/>
        <end position="195"/>
    </location>
</feature>
<protein>
    <recommendedName>
        <fullName evidence="2 5">peptidylprolyl isomerase</fullName>
        <ecNumber evidence="2 5">5.2.1.8</ecNumber>
    </recommendedName>
</protein>
<dbReference type="InterPro" id="IPR001179">
    <property type="entry name" value="PPIase_FKBP_dom"/>
</dbReference>
<dbReference type="AlphaFoldDB" id="A0AAW2S280"/>
<comment type="caution">
    <text evidence="8">The sequence shown here is derived from an EMBL/GenBank/DDBJ whole genome shotgun (WGS) entry which is preliminary data.</text>
</comment>
<dbReference type="EC" id="5.2.1.8" evidence="2 5"/>
<dbReference type="PANTHER" id="PTHR43811">
    <property type="entry name" value="FKBP-TYPE PEPTIDYL-PROLYL CIS-TRANS ISOMERASE FKPA"/>
    <property type="match status" value="1"/>
</dbReference>
<evidence type="ECO:0000256" key="1">
    <source>
        <dbReference type="ARBA" id="ARBA00000971"/>
    </source>
</evidence>
<dbReference type="PROSITE" id="PS50059">
    <property type="entry name" value="FKBP_PPIASE"/>
    <property type="match status" value="1"/>
</dbReference>
<evidence type="ECO:0000256" key="3">
    <source>
        <dbReference type="ARBA" id="ARBA00023110"/>
    </source>
</evidence>
<feature type="domain" description="PPIase FKBP-type" evidence="7">
    <location>
        <begin position="372"/>
        <end position="448"/>
    </location>
</feature>
<comment type="catalytic activity">
    <reaction evidence="1 5">
        <text>[protein]-peptidylproline (omega=180) = [protein]-peptidylproline (omega=0)</text>
        <dbReference type="Rhea" id="RHEA:16237"/>
        <dbReference type="Rhea" id="RHEA-COMP:10747"/>
        <dbReference type="Rhea" id="RHEA-COMP:10748"/>
        <dbReference type="ChEBI" id="CHEBI:83833"/>
        <dbReference type="ChEBI" id="CHEBI:83834"/>
        <dbReference type="EC" id="5.2.1.8"/>
    </reaction>
</comment>
<sequence>MAFWGVEVKPGKRVLSSTNGKRLRITQASLGIGIATKKTIVQCSVGRKKRPIILCALVPHIAESCRLELEFDEVHDLIFTVIGPQSIHLTGYFVQDNKPIFPDSDTEPYGFSIEDTEGDSYHSEDDQYEDSFIDDSELPILSPSRTSFHQGKKKTKELRSKRLKKKLVVDFNESDDLNESKDGDTGNQGCQPNDSKNVEDDLDHVPVVGSCENVLESKLNDIVTLMGSSVEDESANFKNAIEVVAIEQRLDISNEKDIPTHRDETMTDADANTIPDSLPMDTQSKKRTLEINNTTELKKSKFELEGSSGTNICNAIQNEEKVVMYEPNEEKTVEYKQDDVAEKQCEAHSLSNGLIIEELTKRDPNGKLALHGRKVKIHFTGMLKETGVVFDTSVGKKPCKFRLGDEEIIDGFNMGIDGMRLGDKRRLIIPPSLGFGEQGFCTSVPPNSWRYRSSYCELVGAATTISMKSASHLRAMQAALHFQILRSRDAVNSYSNESAASDCRLRGAAAREFALSFLHSFLCCCSAICVILGQQLRAVSLSLSPLFD</sequence>
<dbReference type="InterPro" id="IPR041232">
    <property type="entry name" value="NPL"/>
</dbReference>
<dbReference type="Pfam" id="PF17800">
    <property type="entry name" value="NPL"/>
    <property type="match status" value="1"/>
</dbReference>
<reference evidence="8" key="2">
    <citation type="journal article" date="2024" name="Plant">
        <title>Genomic evolution and insights into agronomic trait innovations of Sesamum species.</title>
        <authorList>
            <person name="Miao H."/>
            <person name="Wang L."/>
            <person name="Qu L."/>
            <person name="Liu H."/>
            <person name="Sun Y."/>
            <person name="Le M."/>
            <person name="Wang Q."/>
            <person name="Wei S."/>
            <person name="Zheng Y."/>
            <person name="Lin W."/>
            <person name="Duan Y."/>
            <person name="Cao H."/>
            <person name="Xiong S."/>
            <person name="Wang X."/>
            <person name="Wei L."/>
            <person name="Li C."/>
            <person name="Ma Q."/>
            <person name="Ju M."/>
            <person name="Zhao R."/>
            <person name="Li G."/>
            <person name="Mu C."/>
            <person name="Tian Q."/>
            <person name="Mei H."/>
            <person name="Zhang T."/>
            <person name="Gao T."/>
            <person name="Zhang H."/>
        </authorList>
    </citation>
    <scope>NUCLEOTIDE SEQUENCE</scope>
    <source>
        <strain evidence="8">G02</strain>
    </source>
</reference>
<dbReference type="SUPFAM" id="SSF54534">
    <property type="entry name" value="FKBP-like"/>
    <property type="match status" value="1"/>
</dbReference>
<proteinExistence type="predicted"/>
<feature type="region of interest" description="Disordered" evidence="6">
    <location>
        <begin position="174"/>
        <end position="201"/>
    </location>
</feature>
<keyword evidence="4 5" id="KW-0413">Isomerase</keyword>